<dbReference type="Proteomes" id="UP001066276">
    <property type="component" value="Chromosome 9"/>
</dbReference>
<protein>
    <submittedName>
        <fullName evidence="2">Uncharacterized protein</fullName>
    </submittedName>
</protein>
<evidence type="ECO:0000256" key="1">
    <source>
        <dbReference type="SAM" id="MobiDB-lite"/>
    </source>
</evidence>
<evidence type="ECO:0000313" key="3">
    <source>
        <dbReference type="Proteomes" id="UP001066276"/>
    </source>
</evidence>
<proteinExistence type="predicted"/>
<feature type="region of interest" description="Disordered" evidence="1">
    <location>
        <begin position="22"/>
        <end position="42"/>
    </location>
</feature>
<evidence type="ECO:0000313" key="2">
    <source>
        <dbReference type="EMBL" id="KAJ1110477.1"/>
    </source>
</evidence>
<name>A0AAV7N7F5_PLEWA</name>
<gene>
    <name evidence="2" type="ORF">NDU88_007828</name>
</gene>
<dbReference type="EMBL" id="JANPWB010000013">
    <property type="protein sequence ID" value="KAJ1110477.1"/>
    <property type="molecule type" value="Genomic_DNA"/>
</dbReference>
<reference evidence="2" key="1">
    <citation type="journal article" date="2022" name="bioRxiv">
        <title>Sequencing and chromosome-scale assembly of the giantPleurodeles waltlgenome.</title>
        <authorList>
            <person name="Brown T."/>
            <person name="Elewa A."/>
            <person name="Iarovenko S."/>
            <person name="Subramanian E."/>
            <person name="Araus A.J."/>
            <person name="Petzold A."/>
            <person name="Susuki M."/>
            <person name="Suzuki K.-i.T."/>
            <person name="Hayashi T."/>
            <person name="Toyoda A."/>
            <person name="Oliveira C."/>
            <person name="Osipova E."/>
            <person name="Leigh N.D."/>
            <person name="Simon A."/>
            <person name="Yun M.H."/>
        </authorList>
    </citation>
    <scope>NUCLEOTIDE SEQUENCE</scope>
    <source>
        <strain evidence="2">20211129_DDA</strain>
        <tissue evidence="2">Liver</tissue>
    </source>
</reference>
<keyword evidence="3" id="KW-1185">Reference proteome</keyword>
<organism evidence="2 3">
    <name type="scientific">Pleurodeles waltl</name>
    <name type="common">Iberian ribbed newt</name>
    <dbReference type="NCBI Taxonomy" id="8319"/>
    <lineage>
        <taxon>Eukaryota</taxon>
        <taxon>Metazoa</taxon>
        <taxon>Chordata</taxon>
        <taxon>Craniata</taxon>
        <taxon>Vertebrata</taxon>
        <taxon>Euteleostomi</taxon>
        <taxon>Amphibia</taxon>
        <taxon>Batrachia</taxon>
        <taxon>Caudata</taxon>
        <taxon>Salamandroidea</taxon>
        <taxon>Salamandridae</taxon>
        <taxon>Pleurodelinae</taxon>
        <taxon>Pleurodeles</taxon>
    </lineage>
</organism>
<dbReference type="AlphaFoldDB" id="A0AAV7N7F5"/>
<comment type="caution">
    <text evidence="2">The sequence shown here is derived from an EMBL/GenBank/DDBJ whole genome shotgun (WGS) entry which is preliminary data.</text>
</comment>
<accession>A0AAV7N7F5</accession>
<sequence length="157" mass="17710">MEAVRQRTCSCNRPVWIGGPNVESQEVGASGPGLGRNEPCPHRRRDHPVEALYLRCSEKGARLSRPRLRVLQKTLSTGQNFEDWAGGASPRADNRGETWQEEERFSLGACLSQYVGDYDRDREKTQGAPWSGIRDCPERRLLHLATGDNLHGRLKAW</sequence>